<dbReference type="PANTHER" id="PTHR21340">
    <property type="entry name" value="DIADENOSINE 5,5-P1,P4-TETRAPHOSPHATE PYROPHOSPHOHYDROLASE MUTT"/>
    <property type="match status" value="1"/>
</dbReference>
<protein>
    <submittedName>
        <fullName evidence="3">Unannotated protein</fullName>
    </submittedName>
</protein>
<dbReference type="Pfam" id="PF00300">
    <property type="entry name" value="His_Phos_1"/>
    <property type="match status" value="1"/>
</dbReference>
<feature type="domain" description="Nudix hydrolase" evidence="2">
    <location>
        <begin position="1"/>
        <end position="132"/>
    </location>
</feature>
<keyword evidence="1" id="KW-0378">Hydrolase</keyword>
<dbReference type="InterPro" id="IPR000086">
    <property type="entry name" value="NUDIX_hydrolase_dom"/>
</dbReference>
<accession>A0A6J6I1J5</accession>
<gene>
    <name evidence="3" type="ORF">UFOPK1855_00792</name>
</gene>
<dbReference type="Gene3D" id="3.40.50.1240">
    <property type="entry name" value="Phosphoglycerate mutase-like"/>
    <property type="match status" value="1"/>
</dbReference>
<dbReference type="GO" id="GO:0004081">
    <property type="term" value="F:bis(5'-nucleosyl)-tetraphosphatase (asymmetrical) activity"/>
    <property type="evidence" value="ECO:0007669"/>
    <property type="project" value="TreeGrafter"/>
</dbReference>
<dbReference type="InterPro" id="IPR013078">
    <property type="entry name" value="His_Pase_superF_clade-1"/>
</dbReference>
<dbReference type="PANTHER" id="PTHR21340:SF0">
    <property type="entry name" value="BIS(5'-NUCLEOSYL)-TETRAPHOSPHATASE [ASYMMETRICAL]"/>
    <property type="match status" value="1"/>
</dbReference>
<dbReference type="InterPro" id="IPR029033">
    <property type="entry name" value="His_PPase_superfam"/>
</dbReference>
<evidence type="ECO:0000259" key="2">
    <source>
        <dbReference type="PROSITE" id="PS51462"/>
    </source>
</evidence>
<dbReference type="Gene3D" id="3.90.79.10">
    <property type="entry name" value="Nucleoside Triphosphate Pyrophosphohydrolase"/>
    <property type="match status" value="1"/>
</dbReference>
<dbReference type="PRINTS" id="PR00502">
    <property type="entry name" value="NUDIXFAMILY"/>
</dbReference>
<dbReference type="PROSITE" id="PS51462">
    <property type="entry name" value="NUDIX"/>
    <property type="match status" value="1"/>
</dbReference>
<dbReference type="PROSITE" id="PS00893">
    <property type="entry name" value="NUDIX_BOX"/>
    <property type="match status" value="1"/>
</dbReference>
<reference evidence="3" key="1">
    <citation type="submission" date="2020-05" db="EMBL/GenBank/DDBJ databases">
        <authorList>
            <person name="Chiriac C."/>
            <person name="Salcher M."/>
            <person name="Ghai R."/>
            <person name="Kavagutti S V."/>
        </authorList>
    </citation>
    <scope>NUCLEOTIDE SEQUENCE</scope>
</reference>
<evidence type="ECO:0000256" key="1">
    <source>
        <dbReference type="ARBA" id="ARBA00022801"/>
    </source>
</evidence>
<dbReference type="EMBL" id="CAEZUW010000131">
    <property type="protein sequence ID" value="CAB4617665.1"/>
    <property type="molecule type" value="Genomic_DNA"/>
</dbReference>
<dbReference type="SUPFAM" id="SSF53254">
    <property type="entry name" value="Phosphoglycerate mutase-like"/>
    <property type="match status" value="1"/>
</dbReference>
<organism evidence="3">
    <name type="scientific">freshwater metagenome</name>
    <dbReference type="NCBI Taxonomy" id="449393"/>
    <lineage>
        <taxon>unclassified sequences</taxon>
        <taxon>metagenomes</taxon>
        <taxon>ecological metagenomes</taxon>
    </lineage>
</organism>
<dbReference type="InterPro" id="IPR015797">
    <property type="entry name" value="NUDIX_hydrolase-like_dom_sf"/>
</dbReference>
<dbReference type="InterPro" id="IPR020476">
    <property type="entry name" value="Nudix_hydrolase"/>
</dbReference>
<dbReference type="SMART" id="SM00855">
    <property type="entry name" value="PGAM"/>
    <property type="match status" value="1"/>
</dbReference>
<dbReference type="InterPro" id="IPR020084">
    <property type="entry name" value="NUDIX_hydrolase_CS"/>
</dbReference>
<dbReference type="SUPFAM" id="SSF55811">
    <property type="entry name" value="Nudix"/>
    <property type="match status" value="1"/>
</dbReference>
<proteinExistence type="predicted"/>
<dbReference type="CDD" id="cd03673">
    <property type="entry name" value="NUDIX_Ap6A_hydrolase"/>
    <property type="match status" value="1"/>
</dbReference>
<name>A0A6J6I1J5_9ZZZZ</name>
<dbReference type="InterPro" id="IPR051325">
    <property type="entry name" value="Nudix_hydrolase_domain"/>
</dbReference>
<dbReference type="GO" id="GO:0006754">
    <property type="term" value="P:ATP biosynthetic process"/>
    <property type="evidence" value="ECO:0007669"/>
    <property type="project" value="TreeGrafter"/>
</dbReference>
<dbReference type="AlphaFoldDB" id="A0A6J6I1J5"/>
<dbReference type="GO" id="GO:0006167">
    <property type="term" value="P:AMP biosynthetic process"/>
    <property type="evidence" value="ECO:0007669"/>
    <property type="project" value="TreeGrafter"/>
</dbReference>
<dbReference type="Pfam" id="PF00293">
    <property type="entry name" value="NUDIX"/>
    <property type="match status" value="1"/>
</dbReference>
<evidence type="ECO:0000313" key="3">
    <source>
        <dbReference type="EMBL" id="CAB4617665.1"/>
    </source>
</evidence>
<sequence length="316" mass="35169">MTVFAAGALCWREVDGQLLIAIIHRKRYGDWSWPKGKVDAGESLPQAAVREIREETGYKVKLGVHLGKQNYMLQNGAAKEVHYWAAKVTDKALAKSTFKPDEEVEKVEWKTPVELDQLLTYEQDKEFLVKLVELHQQGLLMTRPFVLLRHAKATPRNQWPKDEAHRPLLPLGQEQAKAIVPILAAYGIVTVVSSPWSRCANTVLPYARSKGLKLIERGQLTEFGNANGPQRTAKTVEKLLATGSAAVLCSHRPALPTILDTLSKHATPAQEILIHEARALEPGQMLIVHLTKGEGNKRRVVGLEIQTPTIQAEEAK</sequence>